<evidence type="ECO:0000256" key="1">
    <source>
        <dbReference type="SAM" id="SignalP"/>
    </source>
</evidence>
<dbReference type="EMBL" id="CP026952">
    <property type="protein sequence ID" value="AWB93849.1"/>
    <property type="molecule type" value="Genomic_DNA"/>
</dbReference>
<evidence type="ECO:0000313" key="2">
    <source>
        <dbReference type="EMBL" id="AWB93849.1"/>
    </source>
</evidence>
<proteinExistence type="predicted"/>
<feature type="signal peptide" evidence="1">
    <location>
        <begin position="1"/>
        <end position="26"/>
    </location>
</feature>
<name>A0A2S0WR80_9ACTN</name>
<dbReference type="Proteomes" id="UP000244384">
    <property type="component" value="Chromosome"/>
</dbReference>
<accession>A0A2S0WR80</accession>
<keyword evidence="1" id="KW-0732">Signal</keyword>
<protein>
    <submittedName>
        <fullName evidence="2">Uncharacterized protein</fullName>
    </submittedName>
</protein>
<feature type="chain" id="PRO_5015391159" evidence="1">
    <location>
        <begin position="27"/>
        <end position="278"/>
    </location>
</feature>
<organism evidence="2 3">
    <name type="scientific">Aeromicrobium chenweiae</name>
    <dbReference type="NCBI Taxonomy" id="2079793"/>
    <lineage>
        <taxon>Bacteria</taxon>
        <taxon>Bacillati</taxon>
        <taxon>Actinomycetota</taxon>
        <taxon>Actinomycetes</taxon>
        <taxon>Propionibacteriales</taxon>
        <taxon>Nocardioidaceae</taxon>
        <taxon>Aeromicrobium</taxon>
    </lineage>
</organism>
<gene>
    <name evidence="2" type="ORF">C3E78_17430</name>
</gene>
<dbReference type="AlphaFoldDB" id="A0A2S0WR80"/>
<sequence length="278" mass="30369">MLIVRKTLGILIVLALVVTPLSGAHAASTRYKISATVTDDKLDLTSGDGSNRSTRIKGKVTGGKVKGKRVRIYYRNVSTKAAPRKLLGTARLSSSGRFSKKWKPKDGGRYEIDVVKPAGSGKKAGTDPTRVYVYQFVSPTYMFDRAASSGSAYTNREKLGNGSYYRDGYAITGGGRAVFDTRGFHCMRVNFKTGPSSRSTAGRGTIRVTQRRTLVTRDLAKGQVYEASPTVQKKMNARDKITFSVARRADLSDQAALRFVVGRPVAACTYPTRSTPYR</sequence>
<dbReference type="KEGG" id="aez:C3E78_17430"/>
<reference evidence="3" key="1">
    <citation type="submission" date="2018-01" db="EMBL/GenBank/DDBJ databases">
        <authorList>
            <person name="Li J."/>
        </authorList>
    </citation>
    <scope>NUCLEOTIDE SEQUENCE [LARGE SCALE GENOMIC DNA]</scope>
    <source>
        <strain evidence="3">592</strain>
    </source>
</reference>
<evidence type="ECO:0000313" key="3">
    <source>
        <dbReference type="Proteomes" id="UP000244384"/>
    </source>
</evidence>
<keyword evidence="3" id="KW-1185">Reference proteome</keyword>